<dbReference type="Pfam" id="PF00144">
    <property type="entry name" value="Beta-lactamase"/>
    <property type="match status" value="1"/>
</dbReference>
<dbReference type="InterPro" id="IPR050491">
    <property type="entry name" value="AmpC-like"/>
</dbReference>
<proteinExistence type="predicted"/>
<protein>
    <recommendedName>
        <fullName evidence="2">Beta-lactamase-related domain-containing protein</fullName>
    </recommendedName>
</protein>
<dbReference type="InterPro" id="IPR001466">
    <property type="entry name" value="Beta-lactam-related"/>
</dbReference>
<evidence type="ECO:0000313" key="3">
    <source>
        <dbReference type="EMBL" id="SVE15098.1"/>
    </source>
</evidence>
<feature type="non-terminal residue" evidence="3">
    <location>
        <position position="247"/>
    </location>
</feature>
<sequence>PTIAVTQPPDMATTVAPTSSPIPEPTEMIQTATYPTATIVMPISSPTTSATSTISVPTATAFPSTSIFVASSEYDTFPDELQDAFQEAVDVEFAAAPEKASLSVAVYTGNTMWSYAIGSADTDVDIAVDTPILIGSTSKTFVSALVLTQIENGLYSLNDSLGIVLSEHPDYASFDQSKVNPAVTIGEMLSMTSGLPDYNENIKGKVGIFSVSSWKPADNINLLQSSYKDPGVFEYVDTNLVLLGLIA</sequence>
<dbReference type="Gene3D" id="3.40.710.10">
    <property type="entry name" value="DD-peptidase/beta-lactamase superfamily"/>
    <property type="match status" value="1"/>
</dbReference>
<accession>A0A383B6U4</accession>
<gene>
    <name evidence="3" type="ORF">METZ01_LOCUS467952</name>
</gene>
<feature type="domain" description="Beta-lactamase-related" evidence="2">
    <location>
        <begin position="99"/>
        <end position="206"/>
    </location>
</feature>
<dbReference type="PANTHER" id="PTHR46825:SF7">
    <property type="entry name" value="D-ALANYL-D-ALANINE CARBOXYPEPTIDASE"/>
    <property type="match status" value="1"/>
</dbReference>
<evidence type="ECO:0000259" key="2">
    <source>
        <dbReference type="Pfam" id="PF00144"/>
    </source>
</evidence>
<name>A0A383B6U4_9ZZZZ</name>
<reference evidence="3" key="1">
    <citation type="submission" date="2018-05" db="EMBL/GenBank/DDBJ databases">
        <authorList>
            <person name="Lanie J.A."/>
            <person name="Ng W.-L."/>
            <person name="Kazmierczak K.M."/>
            <person name="Andrzejewski T.M."/>
            <person name="Davidsen T.M."/>
            <person name="Wayne K.J."/>
            <person name="Tettelin H."/>
            <person name="Glass J.I."/>
            <person name="Rusch D."/>
            <person name="Podicherti R."/>
            <person name="Tsui H.-C.T."/>
            <person name="Winkler M.E."/>
        </authorList>
    </citation>
    <scope>NUCLEOTIDE SEQUENCE</scope>
</reference>
<dbReference type="SUPFAM" id="SSF56601">
    <property type="entry name" value="beta-lactamase/transpeptidase-like"/>
    <property type="match status" value="1"/>
</dbReference>
<feature type="region of interest" description="Disordered" evidence="1">
    <location>
        <begin position="1"/>
        <end position="25"/>
    </location>
</feature>
<feature type="non-terminal residue" evidence="3">
    <location>
        <position position="1"/>
    </location>
</feature>
<dbReference type="InterPro" id="IPR012338">
    <property type="entry name" value="Beta-lactam/transpept-like"/>
</dbReference>
<dbReference type="AlphaFoldDB" id="A0A383B6U4"/>
<dbReference type="EMBL" id="UINC01197550">
    <property type="protein sequence ID" value="SVE15098.1"/>
    <property type="molecule type" value="Genomic_DNA"/>
</dbReference>
<evidence type="ECO:0000256" key="1">
    <source>
        <dbReference type="SAM" id="MobiDB-lite"/>
    </source>
</evidence>
<organism evidence="3">
    <name type="scientific">marine metagenome</name>
    <dbReference type="NCBI Taxonomy" id="408172"/>
    <lineage>
        <taxon>unclassified sequences</taxon>
        <taxon>metagenomes</taxon>
        <taxon>ecological metagenomes</taxon>
    </lineage>
</organism>
<dbReference type="PANTHER" id="PTHR46825">
    <property type="entry name" value="D-ALANYL-D-ALANINE-CARBOXYPEPTIDASE/ENDOPEPTIDASE AMPH"/>
    <property type="match status" value="1"/>
</dbReference>